<organism evidence="1 2">
    <name type="scientific">Salinicola lusitanus</name>
    <dbReference type="NCBI Taxonomy" id="1949085"/>
    <lineage>
        <taxon>Bacteria</taxon>
        <taxon>Pseudomonadati</taxon>
        <taxon>Pseudomonadota</taxon>
        <taxon>Gammaproteobacteria</taxon>
        <taxon>Oceanospirillales</taxon>
        <taxon>Halomonadaceae</taxon>
        <taxon>Salinicola</taxon>
    </lineage>
</organism>
<proteinExistence type="predicted"/>
<evidence type="ECO:0000313" key="1">
    <source>
        <dbReference type="EMBL" id="XAD52777.1"/>
    </source>
</evidence>
<keyword evidence="2" id="KW-1185">Reference proteome</keyword>
<dbReference type="InterPro" id="IPR015003">
    <property type="entry name" value="DUF1853"/>
</dbReference>
<gene>
    <name evidence="1" type="ORF">AAGT95_13110</name>
</gene>
<protein>
    <submittedName>
        <fullName evidence="1">DUF1853 family protein</fullName>
    </submittedName>
</protein>
<dbReference type="Pfam" id="PF08907">
    <property type="entry name" value="DUF1853"/>
    <property type="match status" value="1"/>
</dbReference>
<reference evidence="1 2" key="1">
    <citation type="submission" date="2024-04" db="EMBL/GenBank/DDBJ databases">
        <title>Salinicola lusitanus LLJ914,a marine bacterium isolated from the Okinawa Trough.</title>
        <authorList>
            <person name="Li J."/>
        </authorList>
    </citation>
    <scope>NUCLEOTIDE SEQUENCE [LARGE SCALE GENOMIC DNA]</scope>
    <source>
        <strain evidence="1 2">LLJ914</strain>
    </source>
</reference>
<sequence length="345" mass="38454">MFAPSQPTVSLDIFQTPGSPLTNDLAGLSRPWVRDMAWLLHAPDMAALGCLGRPTLAELGLDRRDRRRAWLAQQETLDADFQRQRLKRRSQRLGIYHETLWQWILEQAPRTRLLAHNIALREKGQTLGELDLLYAPTPGIDSPSDDRKADVFHAELAIKFFLGLPEGPGDRHDGARWIGVGSFDSLAIKCHRLQSHQLPQGLSPVAERQRQALGAAGSLQQRIIMPGCLYHPWGQRLPLPRLANDSAEQGLWCHRSVWPALLRQLPEGTAGHWLIKPHWLAPPLSAPSPLAALEGALARHFNDQGKSAHLLLVLPSSKQCRVFVVRDEWPPALPLPPPGLLPSAR</sequence>
<dbReference type="Proteomes" id="UP001453229">
    <property type="component" value="Chromosome"/>
</dbReference>
<evidence type="ECO:0000313" key="2">
    <source>
        <dbReference type="Proteomes" id="UP001453229"/>
    </source>
</evidence>
<accession>A0ABZ3CNN1</accession>
<name>A0ABZ3CNN1_9GAMM</name>
<dbReference type="RefSeq" id="WP_342594052.1">
    <property type="nucleotide sequence ID" value="NZ_CP151919.1"/>
</dbReference>
<dbReference type="EMBL" id="CP151919">
    <property type="protein sequence ID" value="XAD52777.1"/>
    <property type="molecule type" value="Genomic_DNA"/>
</dbReference>